<comment type="caution">
    <text evidence="1">The sequence shown here is derived from an EMBL/GenBank/DDBJ whole genome shotgun (WGS) entry which is preliminary data.</text>
</comment>
<feature type="non-terminal residue" evidence="1">
    <location>
        <position position="1"/>
    </location>
</feature>
<protein>
    <submittedName>
        <fullName evidence="1">4289_t:CDS:1</fullName>
    </submittedName>
</protein>
<evidence type="ECO:0000313" key="1">
    <source>
        <dbReference type="EMBL" id="CAG8718089.1"/>
    </source>
</evidence>
<keyword evidence="2" id="KW-1185">Reference proteome</keyword>
<organism evidence="1 2">
    <name type="scientific">Scutellospora calospora</name>
    <dbReference type="NCBI Taxonomy" id="85575"/>
    <lineage>
        <taxon>Eukaryota</taxon>
        <taxon>Fungi</taxon>
        <taxon>Fungi incertae sedis</taxon>
        <taxon>Mucoromycota</taxon>
        <taxon>Glomeromycotina</taxon>
        <taxon>Glomeromycetes</taxon>
        <taxon>Diversisporales</taxon>
        <taxon>Gigasporaceae</taxon>
        <taxon>Scutellospora</taxon>
    </lineage>
</organism>
<gene>
    <name evidence="1" type="ORF">SCALOS_LOCUS11148</name>
</gene>
<dbReference type="EMBL" id="CAJVPM010046191">
    <property type="protein sequence ID" value="CAG8718089.1"/>
    <property type="molecule type" value="Genomic_DNA"/>
</dbReference>
<proteinExistence type="predicted"/>
<name>A0ACA9PQQ7_9GLOM</name>
<sequence>IAISTDNIPSSPISVIYQYICQKSYHYTCLTPEVAETSTSTGIYATSSTFPIDYAATRKNLLTTFQQNQTYLLIPSNTPTTALPITQLEITCPTLT</sequence>
<evidence type="ECO:0000313" key="2">
    <source>
        <dbReference type="Proteomes" id="UP000789860"/>
    </source>
</evidence>
<reference evidence="1" key="1">
    <citation type="submission" date="2021-06" db="EMBL/GenBank/DDBJ databases">
        <authorList>
            <person name="Kallberg Y."/>
            <person name="Tangrot J."/>
            <person name="Rosling A."/>
        </authorList>
    </citation>
    <scope>NUCLEOTIDE SEQUENCE</scope>
    <source>
        <strain evidence="1">AU212A</strain>
    </source>
</reference>
<feature type="non-terminal residue" evidence="1">
    <location>
        <position position="96"/>
    </location>
</feature>
<dbReference type="Proteomes" id="UP000789860">
    <property type="component" value="Unassembled WGS sequence"/>
</dbReference>
<accession>A0ACA9PQQ7</accession>